<comment type="caution">
    <text evidence="2">The sequence shown here is derived from an EMBL/GenBank/DDBJ whole genome shotgun (WGS) entry which is preliminary data.</text>
</comment>
<dbReference type="RefSeq" id="WP_345629705.1">
    <property type="nucleotide sequence ID" value="NZ_BAABJQ010000007.1"/>
</dbReference>
<evidence type="ECO:0000313" key="2">
    <source>
        <dbReference type="EMBL" id="GAA5185181.1"/>
    </source>
</evidence>
<name>A0ABP9RRN2_9ACTN</name>
<keyword evidence="3" id="KW-1185">Reference proteome</keyword>
<gene>
    <name evidence="2" type="ORF">GCM10023322_28320</name>
</gene>
<keyword evidence="1" id="KW-0472">Membrane</keyword>
<feature type="transmembrane region" description="Helical" evidence="1">
    <location>
        <begin position="21"/>
        <end position="42"/>
    </location>
</feature>
<evidence type="ECO:0008006" key="4">
    <source>
        <dbReference type="Google" id="ProtNLM"/>
    </source>
</evidence>
<keyword evidence="1" id="KW-0812">Transmembrane</keyword>
<protein>
    <recommendedName>
        <fullName evidence="4">PH domain-containing protein</fullName>
    </recommendedName>
</protein>
<sequence length="208" mass="22661">MTMRDGRPEVFRPAWAQTWQTVLRPWLVTDILILFVGGAVGYVIGGPVVSVVLPVAVVAALVALSRYRSWSQVVRLSEYGVELLRRNGGVTRMRWSDVERIAVVAQRGRSVLAPYGVGRAAAAGSMAAFVAANTGPGLLGRAEHLTRSEAERQRGQGPAWQPSGRELEPLAVRLVVIDRNWITGPIGDWVRLYRPDLLPPVPSPAPRG</sequence>
<evidence type="ECO:0000256" key="1">
    <source>
        <dbReference type="SAM" id="Phobius"/>
    </source>
</evidence>
<proteinExistence type="predicted"/>
<dbReference type="EMBL" id="BAABJQ010000007">
    <property type="protein sequence ID" value="GAA5185181.1"/>
    <property type="molecule type" value="Genomic_DNA"/>
</dbReference>
<dbReference type="Proteomes" id="UP001501570">
    <property type="component" value="Unassembled WGS sequence"/>
</dbReference>
<keyword evidence="1" id="KW-1133">Transmembrane helix</keyword>
<reference evidence="3" key="1">
    <citation type="journal article" date="2019" name="Int. J. Syst. Evol. Microbiol.">
        <title>The Global Catalogue of Microorganisms (GCM) 10K type strain sequencing project: providing services to taxonomists for standard genome sequencing and annotation.</title>
        <authorList>
            <consortium name="The Broad Institute Genomics Platform"/>
            <consortium name="The Broad Institute Genome Sequencing Center for Infectious Disease"/>
            <person name="Wu L."/>
            <person name="Ma J."/>
        </authorList>
    </citation>
    <scope>NUCLEOTIDE SEQUENCE [LARGE SCALE GENOMIC DNA]</scope>
    <source>
        <strain evidence="3">JCM 18304</strain>
    </source>
</reference>
<accession>A0ABP9RRN2</accession>
<feature type="transmembrane region" description="Helical" evidence="1">
    <location>
        <begin position="48"/>
        <end position="67"/>
    </location>
</feature>
<organism evidence="2 3">
    <name type="scientific">Rugosimonospora acidiphila</name>
    <dbReference type="NCBI Taxonomy" id="556531"/>
    <lineage>
        <taxon>Bacteria</taxon>
        <taxon>Bacillati</taxon>
        <taxon>Actinomycetota</taxon>
        <taxon>Actinomycetes</taxon>
        <taxon>Micromonosporales</taxon>
        <taxon>Micromonosporaceae</taxon>
        <taxon>Rugosimonospora</taxon>
    </lineage>
</organism>
<evidence type="ECO:0000313" key="3">
    <source>
        <dbReference type="Proteomes" id="UP001501570"/>
    </source>
</evidence>